<keyword evidence="10" id="KW-1185">Reference proteome</keyword>
<dbReference type="EMBL" id="MU007082">
    <property type="protein sequence ID" value="KAF2423375.1"/>
    <property type="molecule type" value="Genomic_DNA"/>
</dbReference>
<name>A0A9P4NIM1_9PEZI</name>
<sequence>MVVKSTRPSTKDENPVLFEAFEWNLPVDHKHWSRLRQALPALHDIGITDLWLPPGSKGKDAKSNGYDIYDTYDLGEFDQKGTVPTKWGTKDDLVALARSAKTLGMGLVWDAIHNHRAFADETETVAVVEVDPRDRRVEISETYNITAWSKFNYTKRRGKYSTFQYNQSHFNGTDWNQDNKKRSIYRFAGKTWAPDVGKLQGNADYLMLENLDYSNPELVEEVNQWGEWITNELDLKGFRLDAVQHYSWNFANDWSSYLRKKCGSDLLIMGEFWHGDVRVLNDWLRNMNPYFKLYDVPLLYNIARLSWFQSPDLRKVFEKTLVSERPNQAVTFIRCHDTQRGQDMDTPIHRAFTPHAYSLLLLRDTGHPCVFFGDLYGLEAPYPEPPTCFGRLPGLVLARKMYAHGTQTDYFHASDCIGWVRHGNGQMPNGMAVVLSWTQEVQNAKANPCLEMHVGKEHAGEIWTDLLGFELGAVLIEMGGVGRFVCQLNGIACFVNEAAPGRERFPVNFDAVFMSSLAADGVEELGNGLHGLDVFNSHVNGDSDHPKNEEYADRYKNGSDGNTSSYYGKGL</sequence>
<comment type="caution">
    <text evidence="9">The sequence shown here is derived from an EMBL/GenBank/DDBJ whole genome shotgun (WGS) entry which is preliminary data.</text>
</comment>
<evidence type="ECO:0000256" key="7">
    <source>
        <dbReference type="SAM" id="MobiDB-lite"/>
    </source>
</evidence>
<dbReference type="PIRSF" id="PIRSF001021">
    <property type="entry name" value="Alph-amls_thrmst"/>
    <property type="match status" value="1"/>
</dbReference>
<dbReference type="Gene3D" id="2.60.40.1180">
    <property type="entry name" value="Golgi alpha-mannosidase II"/>
    <property type="match status" value="1"/>
</dbReference>
<feature type="region of interest" description="Disordered" evidence="7">
    <location>
        <begin position="540"/>
        <end position="571"/>
    </location>
</feature>
<dbReference type="GO" id="GO:0005509">
    <property type="term" value="F:calcium ion binding"/>
    <property type="evidence" value="ECO:0007669"/>
    <property type="project" value="InterPro"/>
</dbReference>
<evidence type="ECO:0000256" key="4">
    <source>
        <dbReference type="ARBA" id="ARBA00022801"/>
    </source>
</evidence>
<feature type="compositionally biased region" description="Polar residues" evidence="7">
    <location>
        <begin position="559"/>
        <end position="571"/>
    </location>
</feature>
<dbReference type="SMART" id="SM00642">
    <property type="entry name" value="Aamy"/>
    <property type="match status" value="1"/>
</dbReference>
<proteinExistence type="inferred from homology"/>
<comment type="cofactor">
    <cofactor evidence="1">
        <name>Ca(2+)</name>
        <dbReference type="ChEBI" id="CHEBI:29108"/>
    </cofactor>
</comment>
<evidence type="ECO:0000259" key="8">
    <source>
        <dbReference type="SMART" id="SM00642"/>
    </source>
</evidence>
<accession>A0A9P4NIM1</accession>
<evidence type="ECO:0000256" key="1">
    <source>
        <dbReference type="ARBA" id="ARBA00001913"/>
    </source>
</evidence>
<evidence type="ECO:0000256" key="2">
    <source>
        <dbReference type="ARBA" id="ARBA00008061"/>
    </source>
</evidence>
<dbReference type="Proteomes" id="UP000800235">
    <property type="component" value="Unassembled WGS sequence"/>
</dbReference>
<dbReference type="PANTHER" id="PTHR10357:SF209">
    <property type="entry name" value="PERIPLASMIC ALPHA-AMYLASE"/>
    <property type="match status" value="1"/>
</dbReference>
<dbReference type="SUPFAM" id="SSF51445">
    <property type="entry name" value="(Trans)glycosidases"/>
    <property type="match status" value="1"/>
</dbReference>
<dbReference type="InterPro" id="IPR013776">
    <property type="entry name" value="A-amylase_thermo"/>
</dbReference>
<comment type="similarity">
    <text evidence="2">Belongs to the glycosyl hydrolase 13 family.</text>
</comment>
<dbReference type="AlphaFoldDB" id="A0A9P4NIM1"/>
<dbReference type="InterPro" id="IPR013780">
    <property type="entry name" value="Glyco_hydro_b"/>
</dbReference>
<dbReference type="Gene3D" id="2.40.30.140">
    <property type="match status" value="1"/>
</dbReference>
<dbReference type="PANTHER" id="PTHR10357">
    <property type="entry name" value="ALPHA-AMYLASE FAMILY MEMBER"/>
    <property type="match status" value="1"/>
</dbReference>
<dbReference type="NCBIfam" id="NF006969">
    <property type="entry name" value="PRK09441.1-2"/>
    <property type="match status" value="1"/>
</dbReference>
<evidence type="ECO:0000256" key="5">
    <source>
        <dbReference type="ARBA" id="ARBA00023277"/>
    </source>
</evidence>
<keyword evidence="4" id="KW-0378">Hydrolase</keyword>
<dbReference type="Pfam" id="PF00128">
    <property type="entry name" value="Alpha-amylase"/>
    <property type="match status" value="1"/>
</dbReference>
<evidence type="ECO:0000256" key="3">
    <source>
        <dbReference type="ARBA" id="ARBA00022723"/>
    </source>
</evidence>
<dbReference type="GO" id="GO:0005975">
    <property type="term" value="P:carbohydrate metabolic process"/>
    <property type="evidence" value="ECO:0007669"/>
    <property type="project" value="InterPro"/>
</dbReference>
<evidence type="ECO:0000313" key="9">
    <source>
        <dbReference type="EMBL" id="KAF2423375.1"/>
    </source>
</evidence>
<keyword evidence="5" id="KW-0119">Carbohydrate metabolism</keyword>
<gene>
    <name evidence="9" type="ORF">EJ08DRAFT_640121</name>
</gene>
<evidence type="ECO:0000313" key="10">
    <source>
        <dbReference type="Proteomes" id="UP000800235"/>
    </source>
</evidence>
<dbReference type="CDD" id="cd11318">
    <property type="entry name" value="AmyAc_bac_fung_AmyA"/>
    <property type="match status" value="1"/>
</dbReference>
<dbReference type="OrthoDB" id="550577at2759"/>
<dbReference type="InterPro" id="IPR017853">
    <property type="entry name" value="GH"/>
</dbReference>
<reference evidence="9" key="1">
    <citation type="journal article" date="2020" name="Stud. Mycol.">
        <title>101 Dothideomycetes genomes: a test case for predicting lifestyles and emergence of pathogens.</title>
        <authorList>
            <person name="Haridas S."/>
            <person name="Albert R."/>
            <person name="Binder M."/>
            <person name="Bloem J."/>
            <person name="Labutti K."/>
            <person name="Salamov A."/>
            <person name="Andreopoulos B."/>
            <person name="Baker S."/>
            <person name="Barry K."/>
            <person name="Bills G."/>
            <person name="Bluhm B."/>
            <person name="Cannon C."/>
            <person name="Castanera R."/>
            <person name="Culley D."/>
            <person name="Daum C."/>
            <person name="Ezra D."/>
            <person name="Gonzalez J."/>
            <person name="Henrissat B."/>
            <person name="Kuo A."/>
            <person name="Liang C."/>
            <person name="Lipzen A."/>
            <person name="Lutzoni F."/>
            <person name="Magnuson J."/>
            <person name="Mondo S."/>
            <person name="Nolan M."/>
            <person name="Ohm R."/>
            <person name="Pangilinan J."/>
            <person name="Park H.-J."/>
            <person name="Ramirez L."/>
            <person name="Alfaro M."/>
            <person name="Sun H."/>
            <person name="Tritt A."/>
            <person name="Yoshinaga Y."/>
            <person name="Zwiers L.-H."/>
            <person name="Turgeon B."/>
            <person name="Goodwin S."/>
            <person name="Spatafora J."/>
            <person name="Crous P."/>
            <person name="Grigoriev I."/>
        </authorList>
    </citation>
    <scope>NUCLEOTIDE SEQUENCE</scope>
    <source>
        <strain evidence="9">CBS 130266</strain>
    </source>
</reference>
<keyword evidence="6" id="KW-0326">Glycosidase</keyword>
<evidence type="ECO:0000256" key="6">
    <source>
        <dbReference type="ARBA" id="ARBA00023295"/>
    </source>
</evidence>
<dbReference type="Gene3D" id="3.20.20.80">
    <property type="entry name" value="Glycosidases"/>
    <property type="match status" value="1"/>
</dbReference>
<organism evidence="9 10">
    <name type="scientific">Tothia fuscella</name>
    <dbReference type="NCBI Taxonomy" id="1048955"/>
    <lineage>
        <taxon>Eukaryota</taxon>
        <taxon>Fungi</taxon>
        <taxon>Dikarya</taxon>
        <taxon>Ascomycota</taxon>
        <taxon>Pezizomycotina</taxon>
        <taxon>Dothideomycetes</taxon>
        <taxon>Pleosporomycetidae</taxon>
        <taxon>Venturiales</taxon>
        <taxon>Cylindrosympodiaceae</taxon>
        <taxon>Tothia</taxon>
    </lineage>
</organism>
<dbReference type="InterPro" id="IPR006047">
    <property type="entry name" value="GH13_cat_dom"/>
</dbReference>
<dbReference type="SUPFAM" id="SSF51011">
    <property type="entry name" value="Glycosyl hydrolase domain"/>
    <property type="match status" value="1"/>
</dbReference>
<protein>
    <submittedName>
        <fullName evidence="9">Alpha amylase</fullName>
    </submittedName>
</protein>
<keyword evidence="3" id="KW-0479">Metal-binding</keyword>
<dbReference type="GO" id="GO:0004553">
    <property type="term" value="F:hydrolase activity, hydrolyzing O-glycosyl compounds"/>
    <property type="evidence" value="ECO:0007669"/>
    <property type="project" value="InterPro"/>
</dbReference>
<feature type="compositionally biased region" description="Basic and acidic residues" evidence="7">
    <location>
        <begin position="541"/>
        <end position="557"/>
    </location>
</feature>
<feature type="domain" description="Glycosyl hydrolase family 13 catalytic" evidence="8">
    <location>
        <begin position="15"/>
        <end position="399"/>
    </location>
</feature>